<evidence type="ECO:0000259" key="4">
    <source>
        <dbReference type="PROSITE" id="PS50927"/>
    </source>
</evidence>
<reference evidence="5 6" key="1">
    <citation type="submission" date="2024-11" db="EMBL/GenBank/DDBJ databases">
        <title>A near-complete genome assembly of Cinchona calisaya.</title>
        <authorList>
            <person name="Lian D.C."/>
            <person name="Zhao X.W."/>
            <person name="Wei L."/>
        </authorList>
    </citation>
    <scope>NUCLEOTIDE SEQUENCE [LARGE SCALE GENOMIC DNA]</scope>
    <source>
        <tissue evidence="5">Nenye</tissue>
    </source>
</reference>
<dbReference type="PROSITE" id="PS50927">
    <property type="entry name" value="BULB_LECTIN"/>
    <property type="match status" value="1"/>
</dbReference>
<comment type="caution">
    <text evidence="5">The sequence shown here is derived from an EMBL/GenBank/DDBJ whole genome shotgun (WGS) entry which is preliminary data.</text>
</comment>
<keyword evidence="1 3" id="KW-0732">Signal</keyword>
<evidence type="ECO:0000313" key="6">
    <source>
        <dbReference type="Proteomes" id="UP001630127"/>
    </source>
</evidence>
<dbReference type="InterPro" id="IPR001480">
    <property type="entry name" value="Bulb-type_lectin_dom"/>
</dbReference>
<dbReference type="Gene3D" id="2.90.10.10">
    <property type="entry name" value="Bulb-type lectin domain"/>
    <property type="match status" value="1"/>
</dbReference>
<dbReference type="PANTHER" id="PTHR32444">
    <property type="entry name" value="BULB-TYPE LECTIN DOMAIN-CONTAINING PROTEIN"/>
    <property type="match status" value="1"/>
</dbReference>
<proteinExistence type="predicted"/>
<organism evidence="5 6">
    <name type="scientific">Cinchona calisaya</name>
    <dbReference type="NCBI Taxonomy" id="153742"/>
    <lineage>
        <taxon>Eukaryota</taxon>
        <taxon>Viridiplantae</taxon>
        <taxon>Streptophyta</taxon>
        <taxon>Embryophyta</taxon>
        <taxon>Tracheophyta</taxon>
        <taxon>Spermatophyta</taxon>
        <taxon>Magnoliopsida</taxon>
        <taxon>eudicotyledons</taxon>
        <taxon>Gunneridae</taxon>
        <taxon>Pentapetalae</taxon>
        <taxon>asterids</taxon>
        <taxon>lamiids</taxon>
        <taxon>Gentianales</taxon>
        <taxon>Rubiaceae</taxon>
        <taxon>Cinchonoideae</taxon>
        <taxon>Cinchoneae</taxon>
        <taxon>Cinchona</taxon>
    </lineage>
</organism>
<evidence type="ECO:0000256" key="3">
    <source>
        <dbReference type="SAM" id="SignalP"/>
    </source>
</evidence>
<dbReference type="EMBL" id="JBJUIK010000015">
    <property type="protein sequence ID" value="KAL3503309.1"/>
    <property type="molecule type" value="Genomic_DNA"/>
</dbReference>
<dbReference type="AlphaFoldDB" id="A0ABD2Y738"/>
<evidence type="ECO:0000256" key="2">
    <source>
        <dbReference type="ARBA" id="ARBA00023180"/>
    </source>
</evidence>
<feature type="signal peptide" evidence="3">
    <location>
        <begin position="1"/>
        <end position="24"/>
    </location>
</feature>
<feature type="domain" description="Bulb-type lectin" evidence="4">
    <location>
        <begin position="26"/>
        <end position="104"/>
    </location>
</feature>
<evidence type="ECO:0000256" key="1">
    <source>
        <dbReference type="ARBA" id="ARBA00022729"/>
    </source>
</evidence>
<keyword evidence="6" id="KW-1185">Reference proteome</keyword>
<name>A0ABD2Y738_9GENT</name>
<dbReference type="Proteomes" id="UP001630127">
    <property type="component" value="Unassembled WGS sequence"/>
</dbReference>
<dbReference type="InterPro" id="IPR036426">
    <property type="entry name" value="Bulb-type_lectin_dom_sf"/>
</dbReference>
<keyword evidence="2" id="KW-0325">Glycoprotein</keyword>
<dbReference type="PANTHER" id="PTHR32444:SF247">
    <property type="entry name" value="OS01G0958200 PROTEIN"/>
    <property type="match status" value="1"/>
</dbReference>
<accession>A0ABD2Y738</accession>
<sequence length="104" mass="11456">MKTSVKCIILFLLLLLRLIPKITSVNDTLTTTQSIKEGKTMISADGSSELGFFCPSNPSKRYLGIWFKKTPNQTVIWAANREVPLVNTSGVLETGTSSSSQLYE</sequence>
<gene>
    <name evidence="5" type="ORF">ACH5RR_037758</name>
</gene>
<feature type="chain" id="PRO_5044846694" description="Bulb-type lectin domain-containing protein" evidence="3">
    <location>
        <begin position="25"/>
        <end position="104"/>
    </location>
</feature>
<evidence type="ECO:0000313" key="5">
    <source>
        <dbReference type="EMBL" id="KAL3503309.1"/>
    </source>
</evidence>
<protein>
    <recommendedName>
        <fullName evidence="4">Bulb-type lectin domain-containing protein</fullName>
    </recommendedName>
</protein>